<proteinExistence type="predicted"/>
<feature type="coiled-coil region" evidence="1">
    <location>
        <begin position="1130"/>
        <end position="1157"/>
    </location>
</feature>
<dbReference type="RefSeq" id="WP_271712471.1">
    <property type="nucleotide sequence ID" value="NZ_AP024169.1"/>
</dbReference>
<keyword evidence="1" id="KW-0175">Coiled coil</keyword>
<evidence type="ECO:0000313" key="2">
    <source>
        <dbReference type="EMBL" id="BCN31344.1"/>
    </source>
</evidence>
<feature type="coiled-coil region" evidence="1">
    <location>
        <begin position="882"/>
        <end position="909"/>
    </location>
</feature>
<evidence type="ECO:0000256" key="1">
    <source>
        <dbReference type="SAM" id="Coils"/>
    </source>
</evidence>
<reference evidence="2 3" key="1">
    <citation type="submission" date="2020-11" db="EMBL/GenBank/DDBJ databases">
        <title>Draft genome sequencing of a Lachnospiraceae strain isolated from anoxic soil subjected to BSD treatment.</title>
        <authorList>
            <person name="Uek A."/>
            <person name="Tonouchi A."/>
        </authorList>
    </citation>
    <scope>NUCLEOTIDE SEQUENCE [LARGE SCALE GENOMIC DNA]</scope>
    <source>
        <strain evidence="2 3">TB5</strain>
    </source>
</reference>
<name>A0A7R7EM36_9FIRM</name>
<organism evidence="2 3">
    <name type="scientific">Anaeromicropila herbilytica</name>
    <dbReference type="NCBI Taxonomy" id="2785025"/>
    <lineage>
        <taxon>Bacteria</taxon>
        <taxon>Bacillati</taxon>
        <taxon>Bacillota</taxon>
        <taxon>Clostridia</taxon>
        <taxon>Lachnospirales</taxon>
        <taxon>Lachnospiraceae</taxon>
        <taxon>Anaeromicropila</taxon>
    </lineage>
</organism>
<feature type="coiled-coil region" evidence="1">
    <location>
        <begin position="806"/>
        <end position="840"/>
    </location>
</feature>
<feature type="coiled-coil region" evidence="1">
    <location>
        <begin position="384"/>
        <end position="468"/>
    </location>
</feature>
<dbReference type="EMBL" id="AP024169">
    <property type="protein sequence ID" value="BCN31344.1"/>
    <property type="molecule type" value="Genomic_DNA"/>
</dbReference>
<accession>A0A7R7EM36</accession>
<evidence type="ECO:0000313" key="3">
    <source>
        <dbReference type="Proteomes" id="UP000595897"/>
    </source>
</evidence>
<feature type="coiled-coil region" evidence="1">
    <location>
        <begin position="951"/>
        <end position="1030"/>
    </location>
</feature>
<evidence type="ECO:0008006" key="4">
    <source>
        <dbReference type="Google" id="ProtNLM"/>
    </source>
</evidence>
<protein>
    <recommendedName>
        <fullName evidence="4">Chromosome segregation ATPase</fullName>
    </recommendedName>
</protein>
<feature type="coiled-coil region" evidence="1">
    <location>
        <begin position="293"/>
        <end position="331"/>
    </location>
</feature>
<dbReference type="KEGG" id="ahb:bsdtb5_26390"/>
<feature type="coiled-coil region" evidence="1">
    <location>
        <begin position="1194"/>
        <end position="1221"/>
    </location>
</feature>
<keyword evidence="3" id="KW-1185">Reference proteome</keyword>
<feature type="coiled-coil region" evidence="1">
    <location>
        <begin position="518"/>
        <end position="639"/>
    </location>
</feature>
<dbReference type="Proteomes" id="UP000595897">
    <property type="component" value="Chromosome"/>
</dbReference>
<feature type="coiled-coil region" evidence="1">
    <location>
        <begin position="228"/>
        <end position="255"/>
    </location>
</feature>
<sequence>MSKMNAFRIINLSYNNNGIRIDDEVFQLNGESTLLSLRNGGGKSVLVQMLTAPFVHKRFRDVKERPFSSYFTTNKPTFLIVEWILDGGVGYVMTGMMIRKRQVETEEDTQKDELEIINFISEYMERNEYDIYHLPVLSEGQGTKALKGYRTCLNLFKNLKNDNHRKFFVYDMSVSHQSKNYFNKLEEYQIFSKEWESIIKKVNLKESGLSELFADARDEKGLIDKWFLDAVESKLNKEESRMKEFENIIQKFIIQYKDNKSKIEKKEIITNFEEDARDLLDSATNFSEVIKKKSEIENKLANLSEILLDLKTSVNSDREEHEERIKMIRDEISEIYYDELSYQIYQLTDKKDEINKRQIQFKEQSEEVKSQKIRLERQQHILDCAKLYGRYKEESQDVQLLENQLDLITKEEKDLSEERHQLGYTLRCYYEKEEQSQDGYVKCLESTLSANKERMEEYKGRVVEKEQEQKERIAQKGALSEKIKNYQKIEQSYNQKYNENIGRNILGEYEDSVLELKQQEENNALQAHKKQLVHLKKQKEEKREESHRYSRQLEDNRILIGTIYAKVKNLENEYKDYEKQLTLRKTILQHIGYDESKVFEQKAIMKAFEDKIEKIEDQLRKLCNQEEQLTLEYKRLESGKVFDLPKDLEEALQKEGFHYTFGMEWLKKNGKSEKENKDLVASNPFLPYGIIMSEQDLTRLSKKDLGIFTSFPIPIIKREALTTRQSKEQSIVILNEKVNFYLLFNNNLLDEAGLRLLLDKKLAEIDSTKEDIKRRVEEKSFYKERLELIISQTLTSEKYHNCIRLLENSRREEKEANEKEHALRTNIQQIEELRSRIEEDISKGTEYVRIQEEKVKNLEQLMIEYSEYLEHKKLEQTLIADIQSLDYSIQSDKETIEDLEKEHLNTQSERQHGIAKQKELQDKLKQYIIYDASEIVNRDIEDIKARFMAITSEISSKEKELEDQLEKAKNRFENCEKELIYLTERYHFVQEDYDNIKFDRYEYEELEKESKELESESNKLNHTLMELHGEETSLTARISERYTQMSEKLGKTIIKPREQIIATDFKKLLTDKKHEMSIENEALEVTERKLISYEENLMVLSEYGELKAKEMILEKTMIEAMDKETLNSYLLTLRREYRSLENSKREHAELLNKLLLQVLEKPVYEDEFFKKPLLTLHALSKEPDEFILQLTMTLEAYHQLLEKLEVDIEIIEKEKEKIQEMLLGYIEDVHNNLGKIDKNSTIKVRDRSIKMLRIILPDWKEQVTNYHIRLRDYLEDIIHSAMLRIENNENIEEMIGNQVTTKKLYDTIVGIGNIEIKLYKIEEQREYPITWAEVAKNSGGEGFLSAFIVLSSLLSFMRKEDTDIFSERVQGKVLVMDNPFAQTNAAHLLKPLMDTAKKHNTQLICLSGLGGDSIYNRFDNIYVLNLISSGLRKGMEYLKTEHIKGEEEVQTLTSSYIRTEDMEQMELLF</sequence>
<gene>
    <name evidence="2" type="ORF">bsdtb5_26390</name>
</gene>